<dbReference type="EMBL" id="JBHSGI010000034">
    <property type="protein sequence ID" value="MFC4671818.1"/>
    <property type="molecule type" value="Genomic_DNA"/>
</dbReference>
<dbReference type="Pfam" id="PF13279">
    <property type="entry name" value="4HBT_2"/>
    <property type="match status" value="1"/>
</dbReference>
<dbReference type="Proteomes" id="UP001595973">
    <property type="component" value="Unassembled WGS sequence"/>
</dbReference>
<comment type="caution">
    <text evidence="3">The sequence shown here is derived from an EMBL/GenBank/DDBJ whole genome shotgun (WGS) entry which is preliminary data.</text>
</comment>
<gene>
    <name evidence="3" type="ORF">ACFO5X_24925</name>
</gene>
<dbReference type="GO" id="GO:0016787">
    <property type="term" value="F:hydrolase activity"/>
    <property type="evidence" value="ECO:0007669"/>
    <property type="project" value="UniProtKB-KW"/>
</dbReference>
<dbReference type="EC" id="3.1.2.-" evidence="3"/>
<proteinExistence type="inferred from homology"/>
<comment type="similarity">
    <text evidence="1">Belongs to the 4-hydroxybenzoyl-CoA thioesterase family.</text>
</comment>
<keyword evidence="2 3" id="KW-0378">Hydrolase</keyword>
<protein>
    <submittedName>
        <fullName evidence="3">Acyl-CoA thioesterase</fullName>
        <ecNumber evidence="3">3.1.2.-</ecNumber>
    </submittedName>
</protein>
<dbReference type="CDD" id="cd00586">
    <property type="entry name" value="4HBT"/>
    <property type="match status" value="1"/>
</dbReference>
<evidence type="ECO:0000313" key="4">
    <source>
        <dbReference type="Proteomes" id="UP001595973"/>
    </source>
</evidence>
<dbReference type="PANTHER" id="PTHR31793">
    <property type="entry name" value="4-HYDROXYBENZOYL-COA THIOESTERASE FAMILY MEMBER"/>
    <property type="match status" value="1"/>
</dbReference>
<sequence>MELRYHTPLSLEEQRAFGLDTPQTLAMADRVRFAELDSQNHVNNKAYLSWFEAVRVSYFDRFCLGHFNGVRPRILLHSVHLRYVREMLRDEDYVATARVAAFRQTSFTMDQQLWSGDLRARMSAVVVLGTPDGEGRIALPDPLRAQFVEMDRALDETA</sequence>
<evidence type="ECO:0000256" key="2">
    <source>
        <dbReference type="ARBA" id="ARBA00022801"/>
    </source>
</evidence>
<dbReference type="Gene3D" id="3.10.129.10">
    <property type="entry name" value="Hotdog Thioesterase"/>
    <property type="match status" value="1"/>
</dbReference>
<dbReference type="PANTHER" id="PTHR31793:SF27">
    <property type="entry name" value="NOVEL THIOESTERASE SUPERFAMILY DOMAIN AND SAPOSIN A-TYPE DOMAIN CONTAINING PROTEIN (0610012H03RIK)"/>
    <property type="match status" value="1"/>
</dbReference>
<dbReference type="InterPro" id="IPR029069">
    <property type="entry name" value="HotDog_dom_sf"/>
</dbReference>
<dbReference type="InterPro" id="IPR050563">
    <property type="entry name" value="4-hydroxybenzoyl-CoA_TE"/>
</dbReference>
<name>A0ABV9KPA3_9RHOB</name>
<evidence type="ECO:0000256" key="1">
    <source>
        <dbReference type="ARBA" id="ARBA00005953"/>
    </source>
</evidence>
<dbReference type="RefSeq" id="WP_380722739.1">
    <property type="nucleotide sequence ID" value="NZ_JBHSGI010000034.1"/>
</dbReference>
<dbReference type="SUPFAM" id="SSF54637">
    <property type="entry name" value="Thioesterase/thiol ester dehydrase-isomerase"/>
    <property type="match status" value="1"/>
</dbReference>
<evidence type="ECO:0000313" key="3">
    <source>
        <dbReference type="EMBL" id="MFC4671818.1"/>
    </source>
</evidence>
<organism evidence="3 4">
    <name type="scientific">Seohaeicola nanhaiensis</name>
    <dbReference type="NCBI Taxonomy" id="1387282"/>
    <lineage>
        <taxon>Bacteria</taxon>
        <taxon>Pseudomonadati</taxon>
        <taxon>Pseudomonadota</taxon>
        <taxon>Alphaproteobacteria</taxon>
        <taxon>Rhodobacterales</taxon>
        <taxon>Roseobacteraceae</taxon>
        <taxon>Seohaeicola</taxon>
    </lineage>
</organism>
<accession>A0ABV9KPA3</accession>
<keyword evidence="4" id="KW-1185">Reference proteome</keyword>
<reference evidence="4" key="1">
    <citation type="journal article" date="2019" name="Int. J. Syst. Evol. Microbiol.">
        <title>The Global Catalogue of Microorganisms (GCM) 10K type strain sequencing project: providing services to taxonomists for standard genome sequencing and annotation.</title>
        <authorList>
            <consortium name="The Broad Institute Genomics Platform"/>
            <consortium name="The Broad Institute Genome Sequencing Center for Infectious Disease"/>
            <person name="Wu L."/>
            <person name="Ma J."/>
        </authorList>
    </citation>
    <scope>NUCLEOTIDE SEQUENCE [LARGE SCALE GENOMIC DNA]</scope>
    <source>
        <strain evidence="4">CGMCC 4.7283</strain>
    </source>
</reference>